<feature type="transmembrane region" description="Helical" evidence="1">
    <location>
        <begin position="6"/>
        <end position="26"/>
    </location>
</feature>
<accession>A0A7G6TVM8</accession>
<evidence type="ECO:0000313" key="3">
    <source>
        <dbReference type="Proteomes" id="UP000515291"/>
    </source>
</evidence>
<dbReference type="AlphaFoldDB" id="A0A7G6TVM8"/>
<proteinExistence type="predicted"/>
<reference evidence="3" key="1">
    <citation type="journal article" date="2020" name="Mol. Plant Microbe">
        <title>Rhizobial microsymbionts of the narrowly endemic Oxytropis species growing in Kamchatka are characterized by significant genetic diversity and possess a set of genes that are associated with T3SS and T6SS secretion systems and can affect the development of symbiosis.</title>
        <authorList>
            <person name="Safronova V."/>
            <person name="Guro P."/>
            <person name="Sazanova A."/>
            <person name="Kuznetsova I."/>
            <person name="Belimov A."/>
            <person name="Yakubov V."/>
            <person name="Chirak E."/>
            <person name="Afonin A."/>
            <person name="Gogolev Y."/>
            <person name="Andronov E."/>
            <person name="Tikhonovich I."/>
        </authorList>
    </citation>
    <scope>NUCLEOTIDE SEQUENCE [LARGE SCALE GENOMIC DNA]</scope>
    <source>
        <strain evidence="3">581</strain>
    </source>
</reference>
<dbReference type="RefSeq" id="WP_184515979.1">
    <property type="nucleotide sequence ID" value="NZ_CP050292.1"/>
</dbReference>
<keyword evidence="1" id="KW-1133">Transmembrane helix</keyword>
<evidence type="ECO:0000256" key="1">
    <source>
        <dbReference type="SAM" id="Phobius"/>
    </source>
</evidence>
<dbReference type="Proteomes" id="UP000515291">
    <property type="component" value="Chromosome"/>
</dbReference>
<dbReference type="KEGG" id="trb:HB776_05855"/>
<evidence type="ECO:0000313" key="2">
    <source>
        <dbReference type="EMBL" id="QND70810.1"/>
    </source>
</evidence>
<keyword evidence="1" id="KW-0472">Membrane</keyword>
<organism evidence="2 3">
    <name type="scientific">Tardiphaga robiniae</name>
    <dbReference type="NCBI Taxonomy" id="943830"/>
    <lineage>
        <taxon>Bacteria</taxon>
        <taxon>Pseudomonadati</taxon>
        <taxon>Pseudomonadota</taxon>
        <taxon>Alphaproteobacteria</taxon>
        <taxon>Hyphomicrobiales</taxon>
        <taxon>Nitrobacteraceae</taxon>
        <taxon>Tardiphaga</taxon>
    </lineage>
</organism>
<protein>
    <submittedName>
        <fullName evidence="2">Uncharacterized protein</fullName>
    </submittedName>
</protein>
<name>A0A7G6TVM8_9BRAD</name>
<keyword evidence="1" id="KW-0812">Transmembrane</keyword>
<dbReference type="EMBL" id="CP050292">
    <property type="protein sequence ID" value="QND70810.1"/>
    <property type="molecule type" value="Genomic_DNA"/>
</dbReference>
<gene>
    <name evidence="2" type="ORF">HB776_05855</name>
</gene>
<sequence>MDIQSFALGFAGGAAFVGNVWIWTHIKIFLNARKRFMADVKRGLHVDVVA</sequence>